<organism evidence="2 3">
    <name type="scientific">Bosea eneae</name>
    <dbReference type="NCBI Taxonomy" id="151454"/>
    <lineage>
        <taxon>Bacteria</taxon>
        <taxon>Pseudomonadati</taxon>
        <taxon>Pseudomonadota</taxon>
        <taxon>Alphaproteobacteria</taxon>
        <taxon>Hyphomicrobiales</taxon>
        <taxon>Boseaceae</taxon>
        <taxon>Bosea</taxon>
    </lineage>
</organism>
<gene>
    <name evidence="2" type="primary">bcsN</name>
    <name evidence="2" type="ORF">ACFPOB_22305</name>
</gene>
<sequence length="279" mass="29234">MAALLGLSGAGCGESRLASDELVTASRATSVSPARALALLPPGSMPVIGVTQRNYDNAVSQIISLATRGRTPGENAIDIAFFTAADLPDSAAVAGNLLKLPGIEDHDVAREMEDRLPGVVMMPSAVFVQNKYGPFGYAFGRGIGGEACLYAWQRIADGDSIFRPKSGAVSVRIRVCDPTATEATLLRLAYDYSLNASLRRPGWNPIGEAPPPAPELGKAGAPIYPLPQASSPDAAAPQRIVRSRPSRAPRGEAEPAPDLPAIPDRPLEGYPTVPPPPRP</sequence>
<dbReference type="Proteomes" id="UP001596053">
    <property type="component" value="Unassembled WGS sequence"/>
</dbReference>
<evidence type="ECO:0000313" key="3">
    <source>
        <dbReference type="Proteomes" id="UP001596053"/>
    </source>
</evidence>
<proteinExistence type="predicted"/>
<name>A0ABW0IYM5_9HYPH</name>
<dbReference type="EMBL" id="JBHSLW010000037">
    <property type="protein sequence ID" value="MFC5422303.1"/>
    <property type="molecule type" value="Genomic_DNA"/>
</dbReference>
<dbReference type="RefSeq" id="WP_377800576.1">
    <property type="nucleotide sequence ID" value="NZ_JBHSLW010000037.1"/>
</dbReference>
<dbReference type="Pfam" id="PF17038">
    <property type="entry name" value="CBP_BcsN"/>
    <property type="match status" value="1"/>
</dbReference>
<feature type="region of interest" description="Disordered" evidence="1">
    <location>
        <begin position="205"/>
        <end position="279"/>
    </location>
</feature>
<accession>A0ABW0IYM5</accession>
<reference evidence="3" key="1">
    <citation type="journal article" date="2019" name="Int. J. Syst. Evol. Microbiol.">
        <title>The Global Catalogue of Microorganisms (GCM) 10K type strain sequencing project: providing services to taxonomists for standard genome sequencing and annotation.</title>
        <authorList>
            <consortium name="The Broad Institute Genomics Platform"/>
            <consortium name="The Broad Institute Genome Sequencing Center for Infectious Disease"/>
            <person name="Wu L."/>
            <person name="Ma J."/>
        </authorList>
    </citation>
    <scope>NUCLEOTIDE SEQUENCE [LARGE SCALE GENOMIC DNA]</scope>
    <source>
        <strain evidence="3">NCAIM B.01391</strain>
    </source>
</reference>
<evidence type="ECO:0000313" key="2">
    <source>
        <dbReference type="EMBL" id="MFC5422303.1"/>
    </source>
</evidence>
<feature type="compositionally biased region" description="Low complexity" evidence="1">
    <location>
        <begin position="226"/>
        <end position="238"/>
    </location>
</feature>
<evidence type="ECO:0000256" key="1">
    <source>
        <dbReference type="SAM" id="MobiDB-lite"/>
    </source>
</evidence>
<protein>
    <submittedName>
        <fullName evidence="2">Cellulose biosynthesis protein BcsN</fullName>
    </submittedName>
</protein>
<comment type="caution">
    <text evidence="2">The sequence shown here is derived from an EMBL/GenBank/DDBJ whole genome shotgun (WGS) entry which is preliminary data.</text>
</comment>
<keyword evidence="3" id="KW-1185">Reference proteome</keyword>
<dbReference type="InterPro" id="IPR031482">
    <property type="entry name" value="CBP_BcsN"/>
</dbReference>